<evidence type="ECO:0000313" key="2">
    <source>
        <dbReference type="Proteomes" id="UP001358417"/>
    </source>
</evidence>
<dbReference type="GO" id="GO:0031511">
    <property type="term" value="C:Mis6-Sim4 complex"/>
    <property type="evidence" value="ECO:0007669"/>
    <property type="project" value="InterPro"/>
</dbReference>
<dbReference type="InterPro" id="IPR025207">
    <property type="entry name" value="Sim4_Fta4"/>
</dbReference>
<accession>A0AAV9N563</accession>
<dbReference type="GeneID" id="89974408"/>
<dbReference type="EMBL" id="JAVRRD010000023">
    <property type="protein sequence ID" value="KAK5048046.1"/>
    <property type="molecule type" value="Genomic_DNA"/>
</dbReference>
<sequence length="242" mass="27540">MEEDSITATKAAFIRSQLKYLSAPLQPSTAWRDFAPEPGDGQLNDKAIQDIVSKVDDKIKAHHRMIFSTQSQRHIAEQIEALYWNKATAEQDRAEIDTVAIRREVDLTETATIESLPEDYTELHLHQDYKVQDDEASEYLELRGQLVEMALKRDALKRRVAQYQQLQKALDPLQDPVANIQPNLVSRDGELSQELDRMRVLMARVSAGLADLDSRPVDKDLKQSSTESTTNAQKLARLLERT</sequence>
<dbReference type="AlphaFoldDB" id="A0AAV9N563"/>
<evidence type="ECO:0000313" key="1">
    <source>
        <dbReference type="EMBL" id="KAK5048046.1"/>
    </source>
</evidence>
<reference evidence="1 2" key="1">
    <citation type="submission" date="2023-08" db="EMBL/GenBank/DDBJ databases">
        <title>Black Yeasts Isolated from many extreme environments.</title>
        <authorList>
            <person name="Coleine C."/>
            <person name="Stajich J.E."/>
            <person name="Selbmann L."/>
        </authorList>
    </citation>
    <scope>NUCLEOTIDE SEQUENCE [LARGE SCALE GENOMIC DNA]</scope>
    <source>
        <strain evidence="1 2">CCFEE 5792</strain>
    </source>
</reference>
<protein>
    <recommendedName>
        <fullName evidence="3">Kinetochore protein fta4</fullName>
    </recommendedName>
</protein>
<dbReference type="PANTHER" id="PTHR42040">
    <property type="entry name" value="INNER KINETOCHORE SUBUNIT FTA4"/>
    <property type="match status" value="1"/>
</dbReference>
<keyword evidence="2" id="KW-1185">Reference proteome</keyword>
<organism evidence="1 2">
    <name type="scientific">Exophiala bonariae</name>
    <dbReference type="NCBI Taxonomy" id="1690606"/>
    <lineage>
        <taxon>Eukaryota</taxon>
        <taxon>Fungi</taxon>
        <taxon>Dikarya</taxon>
        <taxon>Ascomycota</taxon>
        <taxon>Pezizomycotina</taxon>
        <taxon>Eurotiomycetes</taxon>
        <taxon>Chaetothyriomycetidae</taxon>
        <taxon>Chaetothyriales</taxon>
        <taxon>Herpotrichiellaceae</taxon>
        <taxon>Exophiala</taxon>
    </lineage>
</organism>
<dbReference type="PANTHER" id="PTHR42040:SF1">
    <property type="entry name" value="INNER KINETOCHORE SUBUNIT FTA4"/>
    <property type="match status" value="1"/>
</dbReference>
<dbReference type="Pfam" id="PF13093">
    <property type="entry name" value="FTA4"/>
    <property type="match status" value="1"/>
</dbReference>
<gene>
    <name evidence="1" type="ORF">LTR84_006236</name>
</gene>
<dbReference type="RefSeq" id="XP_064703552.1">
    <property type="nucleotide sequence ID" value="XM_064849797.1"/>
</dbReference>
<dbReference type="Proteomes" id="UP001358417">
    <property type="component" value="Unassembled WGS sequence"/>
</dbReference>
<proteinExistence type="predicted"/>
<name>A0AAV9N563_9EURO</name>
<comment type="caution">
    <text evidence="1">The sequence shown here is derived from an EMBL/GenBank/DDBJ whole genome shotgun (WGS) entry which is preliminary data.</text>
</comment>
<evidence type="ECO:0008006" key="3">
    <source>
        <dbReference type="Google" id="ProtNLM"/>
    </source>
</evidence>